<evidence type="ECO:0000256" key="1">
    <source>
        <dbReference type="PIRNR" id="PIRNR029681"/>
    </source>
</evidence>
<comment type="function">
    <text evidence="1">Has lipid A 3-O-deacylase activity. Hydrolyzes the ester bond at the 3 position of lipid A, a bioactive component of lipopolysaccharide (LPS), thereby releasing the primary fatty acyl moiety.</text>
</comment>
<feature type="active site" description="Charge relay system" evidence="2">
    <location>
        <position position="169"/>
    </location>
</feature>
<dbReference type="PIRSF" id="PIRSF029681">
    <property type="entry name" value="PagL"/>
    <property type="match status" value="1"/>
</dbReference>
<dbReference type="Gene3D" id="2.40.160.20">
    <property type="match status" value="1"/>
</dbReference>
<sequence length="179" mass="19456">MQSGYKKSLVAGALAALAMACAVPAAQAQDKGGVSVQGGIGDKYNRTAINYETAPLWQISGSLGRLDLTGELGAAYWWAHSGGGHPSNAWQVNAIPMFRWWVSDRFFFEGGVGATVFNHTKFAGETISTAFQFGDHIGLGFQFDQHNRVSLRYSHFSNASIKRPNPGLDVTQVTYTYLF</sequence>
<evidence type="ECO:0000256" key="2">
    <source>
        <dbReference type="PIRSR" id="PIRSR029681-1"/>
    </source>
</evidence>
<feature type="site" description="Critical for activity" evidence="3">
    <location>
        <position position="158"/>
    </location>
</feature>
<dbReference type="InterPro" id="IPR018550">
    <property type="entry name" value="Lipid-A_deacylase-rel"/>
</dbReference>
<evidence type="ECO:0000313" key="6">
    <source>
        <dbReference type="Proteomes" id="UP000216020"/>
    </source>
</evidence>
<dbReference type="AlphaFoldDB" id="A0A261S1S1"/>
<feature type="signal peptide" evidence="4">
    <location>
        <begin position="1"/>
        <end position="28"/>
    </location>
</feature>
<organism evidence="5 6">
    <name type="scientific">Bordetella genomosp. 10</name>
    <dbReference type="NCBI Taxonomy" id="1416804"/>
    <lineage>
        <taxon>Bacteria</taxon>
        <taxon>Pseudomonadati</taxon>
        <taxon>Pseudomonadota</taxon>
        <taxon>Betaproteobacteria</taxon>
        <taxon>Burkholderiales</taxon>
        <taxon>Alcaligenaceae</taxon>
        <taxon>Bordetella</taxon>
    </lineage>
</organism>
<feature type="active site" description="Charge relay system" evidence="2">
    <location>
        <position position="157"/>
    </location>
</feature>
<keyword evidence="1" id="KW-0998">Cell outer membrane</keyword>
<dbReference type="EMBL" id="NEVM01000005">
    <property type="protein sequence ID" value="OZI30443.1"/>
    <property type="molecule type" value="Genomic_DNA"/>
</dbReference>
<comment type="catalytic activity">
    <reaction evidence="1">
        <text>a 3-(acyloxy)acyl derivative of bacterial toxin + H2O = a 3-hydroxyacyl derivative of bacterial toxin + a fatty acid + H(+)</text>
        <dbReference type="Rhea" id="RHEA:12032"/>
        <dbReference type="ChEBI" id="CHEBI:15377"/>
        <dbReference type="ChEBI" id="CHEBI:15378"/>
        <dbReference type="ChEBI" id="CHEBI:28868"/>
        <dbReference type="ChEBI" id="CHEBI:136853"/>
        <dbReference type="ChEBI" id="CHEBI:140675"/>
        <dbReference type="EC" id="3.1.1.77"/>
    </reaction>
</comment>
<keyword evidence="1" id="KW-0378">Hydrolase</keyword>
<comment type="caution">
    <text evidence="5">The sequence shown here is derived from an EMBL/GenBank/DDBJ whole genome shotgun (WGS) entry which is preliminary data.</text>
</comment>
<name>A0A261S1S1_9BORD</name>
<comment type="subunit">
    <text evidence="1">Homodimer.</text>
</comment>
<dbReference type="GO" id="GO:0009279">
    <property type="term" value="C:cell outer membrane"/>
    <property type="evidence" value="ECO:0007669"/>
    <property type="project" value="UniProtKB-SubCell"/>
</dbReference>
<feature type="chain" id="PRO_5013397215" description="Lipid A deacylase" evidence="4">
    <location>
        <begin position="29"/>
        <end position="179"/>
    </location>
</feature>
<reference evidence="6" key="1">
    <citation type="submission" date="2017-05" db="EMBL/GenBank/DDBJ databases">
        <title>Complete and WGS of Bordetella genogroups.</title>
        <authorList>
            <person name="Spilker T."/>
            <person name="Lipuma J."/>
        </authorList>
    </citation>
    <scope>NUCLEOTIDE SEQUENCE [LARGE SCALE GENOMIC DNA]</scope>
    <source>
        <strain evidence="6">AU16122</strain>
    </source>
</reference>
<accession>A0A261S1S1</accession>
<dbReference type="Proteomes" id="UP000216020">
    <property type="component" value="Unassembled WGS sequence"/>
</dbReference>
<keyword evidence="6" id="KW-1185">Reference proteome</keyword>
<dbReference type="Pfam" id="PF09411">
    <property type="entry name" value="PagL"/>
    <property type="match status" value="1"/>
</dbReference>
<dbReference type="GO" id="GO:0050528">
    <property type="term" value="F:acyloxyacyl hydrolase activity"/>
    <property type="evidence" value="ECO:0007669"/>
    <property type="project" value="UniProtKB-EC"/>
</dbReference>
<dbReference type="SUPFAM" id="SSF56925">
    <property type="entry name" value="OMPA-like"/>
    <property type="match status" value="1"/>
</dbReference>
<keyword evidence="4" id="KW-0732">Signal</keyword>
<dbReference type="PROSITE" id="PS51257">
    <property type="entry name" value="PROKAR_LIPOPROTEIN"/>
    <property type="match status" value="1"/>
</dbReference>
<protein>
    <recommendedName>
        <fullName evidence="1">Lipid A deacylase</fullName>
        <ecNumber evidence="1">3.1.1.77</ecNumber>
    </recommendedName>
    <alternativeName>
        <fullName evidence="1">LPS 3-O-deacylase</fullName>
    </alternativeName>
    <alternativeName>
        <fullName evidence="1">Outer membrane enzyme</fullName>
    </alternativeName>
</protein>
<comment type="subcellular location">
    <subcellularLocation>
        <location evidence="1">Cell outer membrane</location>
        <topology evidence="1">Multi-pass membrane protein</topology>
    </subcellularLocation>
</comment>
<evidence type="ECO:0000256" key="3">
    <source>
        <dbReference type="PIRSR" id="PIRSR029681-2"/>
    </source>
</evidence>
<evidence type="ECO:0000256" key="4">
    <source>
        <dbReference type="SAM" id="SignalP"/>
    </source>
</evidence>
<dbReference type="EC" id="3.1.1.77" evidence="1"/>
<dbReference type="OrthoDB" id="5297282at2"/>
<comment type="similarity">
    <text evidence="1">Belongs to the PagL family.</text>
</comment>
<gene>
    <name evidence="5" type="ORF">CAL29_20650</name>
</gene>
<keyword evidence="1" id="KW-0472">Membrane</keyword>
<feature type="active site" description="Charge relay system" evidence="2">
    <location>
        <position position="155"/>
    </location>
</feature>
<dbReference type="InterPro" id="IPR011250">
    <property type="entry name" value="OMP/PagP_B-barrel"/>
</dbReference>
<dbReference type="RefSeq" id="WP_094854867.1">
    <property type="nucleotide sequence ID" value="NZ_NEVM01000005.1"/>
</dbReference>
<evidence type="ECO:0000313" key="5">
    <source>
        <dbReference type="EMBL" id="OZI30443.1"/>
    </source>
</evidence>
<proteinExistence type="inferred from homology"/>